<dbReference type="Proteomes" id="UP000256572">
    <property type="component" value="Plasmid pSH1"/>
</dbReference>
<geneLocation type="plasmid" evidence="3">
    <name>psh1</name>
</geneLocation>
<keyword evidence="2" id="KW-0614">Plasmid</keyword>
<reference evidence="2 3" key="1">
    <citation type="submission" date="2017-09" db="EMBL/GenBank/DDBJ databases">
        <authorList>
            <person name="Kim K.H."/>
            <person name="Chun B.H."/>
            <person name="Han G.S."/>
            <person name="Hyun S.G."/>
            <person name="Jeon C.O."/>
        </authorList>
    </citation>
    <scope>NUCLEOTIDE SEQUENCE [LARGE SCALE GENOMIC DNA]</scope>
    <source>
        <strain evidence="2 3">SH</strain>
        <plasmid evidence="3">psh1</plasmid>
    </source>
</reference>
<organism evidence="2 3">
    <name type="scientific">Acetobacter pomorum</name>
    <dbReference type="NCBI Taxonomy" id="65959"/>
    <lineage>
        <taxon>Bacteria</taxon>
        <taxon>Pseudomonadati</taxon>
        <taxon>Pseudomonadota</taxon>
        <taxon>Alphaproteobacteria</taxon>
        <taxon>Acetobacterales</taxon>
        <taxon>Acetobacteraceae</taxon>
        <taxon>Acetobacter</taxon>
    </lineage>
</organism>
<dbReference type="EMBL" id="CP023190">
    <property type="protein sequence ID" value="AXN01851.1"/>
    <property type="molecule type" value="Genomic_DNA"/>
</dbReference>
<dbReference type="PROSITE" id="PS51729">
    <property type="entry name" value="GNAT_YJDJ"/>
    <property type="match status" value="1"/>
</dbReference>
<accession>A0AAN1UAE2</accession>
<dbReference type="InterPro" id="IPR016181">
    <property type="entry name" value="Acyl_CoA_acyltransferase"/>
</dbReference>
<dbReference type="PANTHER" id="PTHR31435:SF10">
    <property type="entry name" value="BSR4717 PROTEIN"/>
    <property type="match status" value="1"/>
</dbReference>
<dbReference type="Pfam" id="PF14542">
    <property type="entry name" value="Acetyltransf_CG"/>
    <property type="match status" value="1"/>
</dbReference>
<evidence type="ECO:0000259" key="1">
    <source>
        <dbReference type="PROSITE" id="PS51729"/>
    </source>
</evidence>
<evidence type="ECO:0000313" key="2">
    <source>
        <dbReference type="EMBL" id="AXN01851.1"/>
    </source>
</evidence>
<evidence type="ECO:0000313" key="3">
    <source>
        <dbReference type="Proteomes" id="UP000256572"/>
    </source>
</evidence>
<sequence length="102" mass="11460">MQMCNLVDNTAKHRFEMIQNGQKTFIDYAKKGSVIVLLHTEVPSALRGQGAGSRLAHAVLDAVRSNNMKLSIKCDFLLHFIAKHPEYKNIFLSKECIGDFPV</sequence>
<protein>
    <submittedName>
        <fullName evidence="2">N-acetyltransferase</fullName>
    </submittedName>
</protein>
<dbReference type="Gene3D" id="3.40.630.30">
    <property type="match status" value="1"/>
</dbReference>
<dbReference type="SUPFAM" id="SSF55729">
    <property type="entry name" value="Acyl-CoA N-acyltransferases (Nat)"/>
    <property type="match status" value="1"/>
</dbReference>
<gene>
    <name evidence="2" type="ORF">CJF59_14680</name>
</gene>
<reference evidence="2 3" key="2">
    <citation type="submission" date="2018-08" db="EMBL/GenBank/DDBJ databases">
        <title>Acetobacter oryzifermentans sp. nov., isolated from Korea traditional vinegar and reclassification of Acetobacter pasteurianus subsp. ascendens (Henneberg 1898) as Acetobacter ascendens comb. nov.</title>
        <authorList>
            <person name="Cho G.Y."/>
            <person name="Lee S.H."/>
        </authorList>
    </citation>
    <scope>NUCLEOTIDE SEQUENCE [LARGE SCALE GENOMIC DNA]</scope>
    <source>
        <strain evidence="2 3">SH</strain>
        <plasmid evidence="3">psh1</plasmid>
    </source>
</reference>
<dbReference type="AlphaFoldDB" id="A0AAN1UAE2"/>
<name>A0AAN1UAE2_9PROT</name>
<dbReference type="InterPro" id="IPR045057">
    <property type="entry name" value="Gcn5-rel_NAT"/>
</dbReference>
<feature type="domain" description="N-acetyltransferase" evidence="1">
    <location>
        <begin position="7"/>
        <end position="92"/>
    </location>
</feature>
<proteinExistence type="predicted"/>
<dbReference type="InterPro" id="IPR031165">
    <property type="entry name" value="GNAT_YJDJ"/>
</dbReference>
<dbReference type="PANTHER" id="PTHR31435">
    <property type="entry name" value="PROTEIN NATD1"/>
    <property type="match status" value="1"/>
</dbReference>